<dbReference type="PANTHER" id="PTHR12178:SF11">
    <property type="entry name" value="N-TERMINAL EF-HAND CALCIUM-BINDING PROTEIN 1"/>
    <property type="match status" value="1"/>
</dbReference>
<dbReference type="InterPro" id="IPR018247">
    <property type="entry name" value="EF_Hand_1_Ca_BS"/>
</dbReference>
<evidence type="ECO:0000313" key="5">
    <source>
        <dbReference type="Proteomes" id="UP001145742"/>
    </source>
</evidence>
<proteinExistence type="predicted"/>
<keyword evidence="5" id="KW-1185">Reference proteome</keyword>
<accession>A0ABQ9D1A0</accession>
<dbReference type="Pfam" id="PF00036">
    <property type="entry name" value="EF-hand_1"/>
    <property type="match status" value="1"/>
</dbReference>
<dbReference type="PROSITE" id="PS50222">
    <property type="entry name" value="EF_HAND_2"/>
    <property type="match status" value="1"/>
</dbReference>
<evidence type="ECO:0000259" key="3">
    <source>
        <dbReference type="PROSITE" id="PS50222"/>
    </source>
</evidence>
<comment type="caution">
    <text evidence="4">The sequence shown here is derived from an EMBL/GenBank/DDBJ whole genome shotgun (WGS) entry which is preliminary data.</text>
</comment>
<name>A0ABQ9D1A0_9PASS</name>
<evidence type="ECO:0000313" key="4">
    <source>
        <dbReference type="EMBL" id="KAJ7413306.1"/>
    </source>
</evidence>
<dbReference type="InterPro" id="IPR039862">
    <property type="entry name" value="NECAB1/2/3"/>
</dbReference>
<dbReference type="InterPro" id="IPR002048">
    <property type="entry name" value="EF_hand_dom"/>
</dbReference>
<dbReference type="PANTHER" id="PTHR12178">
    <property type="entry name" value="EF-HAND DOMAIN-CONTAINING PROTEIN"/>
    <property type="match status" value="1"/>
</dbReference>
<gene>
    <name evidence="4" type="ORF">WISP_92227</name>
</gene>
<protein>
    <submittedName>
        <fullName evidence="4">N-terminal EF-hand calcium-binding protein 1-like protein</fullName>
    </submittedName>
</protein>
<keyword evidence="1" id="KW-0479">Metal-binding</keyword>
<sequence>MAAERGAGLRIFRDILRRADKNDDGKLSFDEFQAYFAGGVLGGEEVHELFHSIDTHNTEKYMDLKSTKSENNMFFLLVDRHT</sequence>
<evidence type="ECO:0000256" key="1">
    <source>
        <dbReference type="ARBA" id="ARBA00022723"/>
    </source>
</evidence>
<dbReference type="PROSITE" id="PS00018">
    <property type="entry name" value="EF_HAND_1"/>
    <property type="match status" value="1"/>
</dbReference>
<dbReference type="Gene3D" id="1.10.238.10">
    <property type="entry name" value="EF-hand"/>
    <property type="match status" value="1"/>
</dbReference>
<feature type="domain" description="EF-hand" evidence="3">
    <location>
        <begin position="7"/>
        <end position="42"/>
    </location>
</feature>
<evidence type="ECO:0000256" key="2">
    <source>
        <dbReference type="ARBA" id="ARBA00022837"/>
    </source>
</evidence>
<organism evidence="4 5">
    <name type="scientific">Willisornis vidua</name>
    <name type="common">Xingu scale-backed antbird</name>
    <dbReference type="NCBI Taxonomy" id="1566151"/>
    <lineage>
        <taxon>Eukaryota</taxon>
        <taxon>Metazoa</taxon>
        <taxon>Chordata</taxon>
        <taxon>Craniata</taxon>
        <taxon>Vertebrata</taxon>
        <taxon>Euteleostomi</taxon>
        <taxon>Archelosauria</taxon>
        <taxon>Archosauria</taxon>
        <taxon>Dinosauria</taxon>
        <taxon>Saurischia</taxon>
        <taxon>Theropoda</taxon>
        <taxon>Coelurosauria</taxon>
        <taxon>Aves</taxon>
        <taxon>Neognathae</taxon>
        <taxon>Neoaves</taxon>
        <taxon>Telluraves</taxon>
        <taxon>Australaves</taxon>
        <taxon>Passeriformes</taxon>
        <taxon>Thamnophilidae</taxon>
        <taxon>Willisornis</taxon>
    </lineage>
</organism>
<dbReference type="SUPFAM" id="SSF47473">
    <property type="entry name" value="EF-hand"/>
    <property type="match status" value="1"/>
</dbReference>
<dbReference type="EMBL" id="WHWB01034150">
    <property type="protein sequence ID" value="KAJ7413306.1"/>
    <property type="molecule type" value="Genomic_DNA"/>
</dbReference>
<keyword evidence="2" id="KW-0106">Calcium</keyword>
<dbReference type="Proteomes" id="UP001145742">
    <property type="component" value="Unassembled WGS sequence"/>
</dbReference>
<dbReference type="InterPro" id="IPR011992">
    <property type="entry name" value="EF-hand-dom_pair"/>
</dbReference>
<reference evidence="4" key="1">
    <citation type="submission" date="2019-10" db="EMBL/GenBank/DDBJ databases">
        <authorList>
            <person name="Soares A.E.R."/>
            <person name="Aleixo A."/>
            <person name="Schneider P."/>
            <person name="Miyaki C.Y."/>
            <person name="Schneider M.P."/>
            <person name="Mello C."/>
            <person name="Vasconcelos A.T.R."/>
        </authorList>
    </citation>
    <scope>NUCLEOTIDE SEQUENCE</scope>
    <source>
        <tissue evidence="4">Muscle</tissue>
    </source>
</reference>